<dbReference type="EMBL" id="KQ253616">
    <property type="protein sequence ID" value="KNC69717.1"/>
    <property type="molecule type" value="Genomic_DNA"/>
</dbReference>
<dbReference type="RefSeq" id="XP_014143619.1">
    <property type="nucleotide sequence ID" value="XM_014288144.1"/>
</dbReference>
<gene>
    <name evidence="1" type="ORF">SARC_17766</name>
</gene>
<sequence>MDISVKAAGNIKYEKTFFQTGSDVVDKKDAVSANQMLANPCTPPPPVDDGKGAVCMWHCTEKTHTELE</sequence>
<organism evidence="1 2">
    <name type="scientific">Sphaeroforma arctica JP610</name>
    <dbReference type="NCBI Taxonomy" id="667725"/>
    <lineage>
        <taxon>Eukaryota</taxon>
        <taxon>Ichthyosporea</taxon>
        <taxon>Ichthyophonida</taxon>
        <taxon>Sphaeroforma</taxon>
    </lineage>
</organism>
<evidence type="ECO:0000313" key="2">
    <source>
        <dbReference type="Proteomes" id="UP000054560"/>
    </source>
</evidence>
<dbReference type="GeneID" id="25918270"/>
<feature type="non-terminal residue" evidence="1">
    <location>
        <position position="68"/>
    </location>
</feature>
<reference evidence="1 2" key="1">
    <citation type="submission" date="2011-02" db="EMBL/GenBank/DDBJ databases">
        <title>The Genome Sequence of Sphaeroforma arctica JP610.</title>
        <authorList>
            <consortium name="The Broad Institute Genome Sequencing Platform"/>
            <person name="Russ C."/>
            <person name="Cuomo C."/>
            <person name="Young S.K."/>
            <person name="Zeng Q."/>
            <person name="Gargeya S."/>
            <person name="Alvarado L."/>
            <person name="Berlin A."/>
            <person name="Chapman S.B."/>
            <person name="Chen Z."/>
            <person name="Freedman E."/>
            <person name="Gellesch M."/>
            <person name="Goldberg J."/>
            <person name="Griggs A."/>
            <person name="Gujja S."/>
            <person name="Heilman E."/>
            <person name="Heiman D."/>
            <person name="Howarth C."/>
            <person name="Mehta T."/>
            <person name="Neiman D."/>
            <person name="Pearson M."/>
            <person name="Roberts A."/>
            <person name="Saif S."/>
            <person name="Shea T."/>
            <person name="Shenoy N."/>
            <person name="Sisk P."/>
            <person name="Stolte C."/>
            <person name="Sykes S."/>
            <person name="White J."/>
            <person name="Yandava C."/>
            <person name="Burger G."/>
            <person name="Gray M.W."/>
            <person name="Holland P.W.H."/>
            <person name="King N."/>
            <person name="Lang F.B.F."/>
            <person name="Roger A.J."/>
            <person name="Ruiz-Trillo I."/>
            <person name="Haas B."/>
            <person name="Nusbaum C."/>
            <person name="Birren B."/>
        </authorList>
    </citation>
    <scope>NUCLEOTIDE SEQUENCE [LARGE SCALE GENOMIC DNA]</scope>
    <source>
        <strain evidence="1 2">JP610</strain>
    </source>
</reference>
<name>A0A0L0EZ31_9EUKA</name>
<dbReference type="AlphaFoldDB" id="A0A0L0EZ31"/>
<proteinExistence type="predicted"/>
<dbReference type="Proteomes" id="UP000054560">
    <property type="component" value="Unassembled WGS sequence"/>
</dbReference>
<accession>A0A0L0EZ31</accession>
<keyword evidence="2" id="KW-1185">Reference proteome</keyword>
<evidence type="ECO:0000313" key="1">
    <source>
        <dbReference type="EMBL" id="KNC69717.1"/>
    </source>
</evidence>
<protein>
    <submittedName>
        <fullName evidence="1">Uncharacterized protein</fullName>
    </submittedName>
</protein>